<dbReference type="Proteomes" id="UP000326702">
    <property type="component" value="Chromosome"/>
</dbReference>
<dbReference type="EMBL" id="CP045529">
    <property type="protein sequence ID" value="QFU96750.1"/>
    <property type="molecule type" value="Genomic_DNA"/>
</dbReference>
<evidence type="ECO:0000259" key="3">
    <source>
        <dbReference type="SMART" id="SM00829"/>
    </source>
</evidence>
<dbReference type="Gene3D" id="3.90.180.10">
    <property type="entry name" value="Medium-chain alcohol dehydrogenases, catalytic domain"/>
    <property type="match status" value="1"/>
</dbReference>
<dbReference type="InterPro" id="IPR013154">
    <property type="entry name" value="ADH-like_N"/>
</dbReference>
<sequence>MRAVEIVRPGGPEQLTVREVPDPSPGPGEVLVDVTAAGVNRADLLQRQGHYPPPPGAPAWPGLEASGTVAALGDGVEGWTVGDRVAALVAGGAYAERLVVPSGQLLRVPDALDLVDAAGLPEAVCTAWSNLTGPGRLAPGERVLVHGGSGGIGSVAIQLVAAYGAWAATTAGGPERTARCLELGADLAVDHRSDDFVAAVRDATDGHGADVVLDVIGAGYLARNVEVLADEGRLVMIGMQQGRRAELDLGAVMTRRLTVTGTTLRSRTREAKAAIVADVATRAWPWLDDGRLRPVIGARLPLDEAAHAHELVESGNVFGKVLLLP</sequence>
<dbReference type="Pfam" id="PF13602">
    <property type="entry name" value="ADH_zinc_N_2"/>
    <property type="match status" value="1"/>
</dbReference>
<dbReference type="GO" id="GO:0003960">
    <property type="term" value="F:quinone reductase (NADPH) activity"/>
    <property type="evidence" value="ECO:0007669"/>
    <property type="project" value="UniProtKB-EC"/>
</dbReference>
<dbReference type="PANTHER" id="PTHR48106:SF8">
    <property type="entry name" value="OS02G0805600 PROTEIN"/>
    <property type="match status" value="1"/>
</dbReference>
<reference evidence="4 5" key="1">
    <citation type="submission" date="2019-10" db="EMBL/GenBank/DDBJ databases">
        <title>Genome sequence of Luteimicrobium xylanilyticum HY-24.</title>
        <authorList>
            <person name="Kim D.Y."/>
            <person name="Park H.-Y."/>
        </authorList>
    </citation>
    <scope>NUCLEOTIDE SEQUENCE [LARGE SCALE GENOMIC DNA]</scope>
    <source>
        <strain evidence="4 5">HY-24</strain>
    </source>
</reference>
<dbReference type="PANTHER" id="PTHR48106">
    <property type="entry name" value="QUINONE OXIDOREDUCTASE PIG3-RELATED"/>
    <property type="match status" value="1"/>
</dbReference>
<dbReference type="KEGG" id="lxl:KDY119_00237"/>
<keyword evidence="1" id="KW-0521">NADP</keyword>
<dbReference type="SUPFAM" id="SSF51735">
    <property type="entry name" value="NAD(P)-binding Rossmann-fold domains"/>
    <property type="match status" value="1"/>
</dbReference>
<dbReference type="SUPFAM" id="SSF50129">
    <property type="entry name" value="GroES-like"/>
    <property type="match status" value="1"/>
</dbReference>
<dbReference type="NCBIfam" id="TIGR02824">
    <property type="entry name" value="quinone_pig3"/>
    <property type="match status" value="1"/>
</dbReference>
<evidence type="ECO:0000313" key="5">
    <source>
        <dbReference type="Proteomes" id="UP000326702"/>
    </source>
</evidence>
<organism evidence="4 5">
    <name type="scientific">Luteimicrobium xylanilyticum</name>
    <dbReference type="NCBI Taxonomy" id="1133546"/>
    <lineage>
        <taxon>Bacteria</taxon>
        <taxon>Bacillati</taxon>
        <taxon>Actinomycetota</taxon>
        <taxon>Actinomycetes</taxon>
        <taxon>Micrococcales</taxon>
        <taxon>Luteimicrobium</taxon>
    </lineage>
</organism>
<name>A0A5P9Q6L1_9MICO</name>
<gene>
    <name evidence="4" type="primary">cryZ</name>
    <name evidence="4" type="ORF">KDY119_00237</name>
</gene>
<dbReference type="AlphaFoldDB" id="A0A5P9Q6L1"/>
<dbReference type="OrthoDB" id="9780520at2"/>
<dbReference type="GO" id="GO:0070402">
    <property type="term" value="F:NADPH binding"/>
    <property type="evidence" value="ECO:0007669"/>
    <property type="project" value="TreeGrafter"/>
</dbReference>
<evidence type="ECO:0000256" key="2">
    <source>
        <dbReference type="ARBA" id="ARBA00023002"/>
    </source>
</evidence>
<dbReference type="InterPro" id="IPR011032">
    <property type="entry name" value="GroES-like_sf"/>
</dbReference>
<accession>A0A5P9Q6L1</accession>
<evidence type="ECO:0000313" key="4">
    <source>
        <dbReference type="EMBL" id="QFU96750.1"/>
    </source>
</evidence>
<feature type="domain" description="Enoyl reductase (ER)" evidence="3">
    <location>
        <begin position="10"/>
        <end position="323"/>
    </location>
</feature>
<proteinExistence type="predicted"/>
<protein>
    <submittedName>
        <fullName evidence="4">NADPH:quinone reductase</fullName>
        <ecNumber evidence="4">1.6.5.5</ecNumber>
    </submittedName>
</protein>
<keyword evidence="5" id="KW-1185">Reference proteome</keyword>
<evidence type="ECO:0000256" key="1">
    <source>
        <dbReference type="ARBA" id="ARBA00022857"/>
    </source>
</evidence>
<dbReference type="CDD" id="cd05276">
    <property type="entry name" value="p53_inducible_oxidoreductase"/>
    <property type="match status" value="1"/>
</dbReference>
<dbReference type="InterPro" id="IPR036291">
    <property type="entry name" value="NAD(P)-bd_dom_sf"/>
</dbReference>
<dbReference type="RefSeq" id="WP_153021820.1">
    <property type="nucleotide sequence ID" value="NZ_BAABIH010000013.1"/>
</dbReference>
<dbReference type="EC" id="1.6.5.5" evidence="4"/>
<keyword evidence="2 4" id="KW-0560">Oxidoreductase</keyword>
<dbReference type="Pfam" id="PF08240">
    <property type="entry name" value="ADH_N"/>
    <property type="match status" value="1"/>
</dbReference>
<dbReference type="InterPro" id="IPR014189">
    <property type="entry name" value="Quinone_OxRdtase_PIG3"/>
</dbReference>
<dbReference type="SMART" id="SM00829">
    <property type="entry name" value="PKS_ER"/>
    <property type="match status" value="1"/>
</dbReference>
<dbReference type="Gene3D" id="3.40.50.720">
    <property type="entry name" value="NAD(P)-binding Rossmann-like Domain"/>
    <property type="match status" value="1"/>
</dbReference>
<dbReference type="InterPro" id="IPR020843">
    <property type="entry name" value="ER"/>
</dbReference>